<dbReference type="Proteomes" id="UP000015106">
    <property type="component" value="Chromosome 3"/>
</dbReference>
<proteinExistence type="predicted"/>
<name>A0A8R7PTB6_TRIUA</name>
<dbReference type="EnsemblPlants" id="TuG1812G0300003272.01.T01">
    <property type="protein sequence ID" value="TuG1812G0300003272.01.T01"/>
    <property type="gene ID" value="TuG1812G0300003272.01"/>
</dbReference>
<reference evidence="2" key="2">
    <citation type="submission" date="2018-03" db="EMBL/GenBank/DDBJ databases">
        <title>The Triticum urartu genome reveals the dynamic nature of wheat genome evolution.</title>
        <authorList>
            <person name="Ling H."/>
            <person name="Ma B."/>
            <person name="Shi X."/>
            <person name="Liu H."/>
            <person name="Dong L."/>
            <person name="Sun H."/>
            <person name="Cao Y."/>
            <person name="Gao Q."/>
            <person name="Zheng S."/>
            <person name="Li Y."/>
            <person name="Yu Y."/>
            <person name="Du H."/>
            <person name="Qi M."/>
            <person name="Li Y."/>
            <person name="Yu H."/>
            <person name="Cui Y."/>
            <person name="Wang N."/>
            <person name="Chen C."/>
            <person name="Wu H."/>
            <person name="Zhao Y."/>
            <person name="Zhang J."/>
            <person name="Li Y."/>
            <person name="Zhou W."/>
            <person name="Zhang B."/>
            <person name="Hu W."/>
            <person name="Eijk M."/>
            <person name="Tang J."/>
            <person name="Witsenboer H."/>
            <person name="Zhao S."/>
            <person name="Li Z."/>
            <person name="Zhang A."/>
            <person name="Wang D."/>
            <person name="Liang C."/>
        </authorList>
    </citation>
    <scope>NUCLEOTIDE SEQUENCE [LARGE SCALE GENOMIC DNA]</scope>
    <source>
        <strain evidence="2">cv. G1812</strain>
    </source>
</reference>
<accession>A0A8R7PTB6</accession>
<reference evidence="3" key="1">
    <citation type="journal article" date="2013" name="Nature">
        <title>Draft genome of the wheat A-genome progenitor Triticum urartu.</title>
        <authorList>
            <person name="Ling H.Q."/>
            <person name="Zhao S."/>
            <person name="Liu D."/>
            <person name="Wang J."/>
            <person name="Sun H."/>
            <person name="Zhang C."/>
            <person name="Fan H."/>
            <person name="Li D."/>
            <person name="Dong L."/>
            <person name="Tao Y."/>
            <person name="Gao C."/>
            <person name="Wu H."/>
            <person name="Li Y."/>
            <person name="Cui Y."/>
            <person name="Guo X."/>
            <person name="Zheng S."/>
            <person name="Wang B."/>
            <person name="Yu K."/>
            <person name="Liang Q."/>
            <person name="Yang W."/>
            <person name="Lou X."/>
            <person name="Chen J."/>
            <person name="Feng M."/>
            <person name="Jian J."/>
            <person name="Zhang X."/>
            <person name="Luo G."/>
            <person name="Jiang Y."/>
            <person name="Liu J."/>
            <person name="Wang Z."/>
            <person name="Sha Y."/>
            <person name="Zhang B."/>
            <person name="Wu H."/>
            <person name="Tang D."/>
            <person name="Shen Q."/>
            <person name="Xue P."/>
            <person name="Zou S."/>
            <person name="Wang X."/>
            <person name="Liu X."/>
            <person name="Wang F."/>
            <person name="Yang Y."/>
            <person name="An X."/>
            <person name="Dong Z."/>
            <person name="Zhang K."/>
            <person name="Zhang X."/>
            <person name="Luo M.C."/>
            <person name="Dvorak J."/>
            <person name="Tong Y."/>
            <person name="Wang J."/>
            <person name="Yang H."/>
            <person name="Li Z."/>
            <person name="Wang D."/>
            <person name="Zhang A."/>
            <person name="Wang J."/>
        </authorList>
    </citation>
    <scope>NUCLEOTIDE SEQUENCE</scope>
    <source>
        <strain evidence="3">cv. G1812</strain>
    </source>
</reference>
<dbReference type="AlphaFoldDB" id="A0A8R7PTB6"/>
<evidence type="ECO:0000313" key="2">
    <source>
        <dbReference type="EnsemblPlants" id="TuG1812G0300003272.01.T01"/>
    </source>
</evidence>
<sequence>MAGKPSPHSRFILFVRHASPAVSPRADGLGCTHRMRPSLPRRRSSPASPYLLDVDINARKPSFKKTVCHVQVPNVLNLCMFRFDSEFEKQVLTVSRSTVKRAFKYT</sequence>
<dbReference type="Gramene" id="TuG1812G0300003272.01.T01">
    <property type="protein sequence ID" value="TuG1812G0300003272.01.T01"/>
    <property type="gene ID" value="TuG1812G0300003272.01"/>
</dbReference>
<protein>
    <submittedName>
        <fullName evidence="2">Uncharacterized protein</fullName>
    </submittedName>
</protein>
<evidence type="ECO:0000313" key="3">
    <source>
        <dbReference type="Proteomes" id="UP000015106"/>
    </source>
</evidence>
<organism evidence="2 3">
    <name type="scientific">Triticum urartu</name>
    <name type="common">Red wild einkorn</name>
    <name type="synonym">Crithodium urartu</name>
    <dbReference type="NCBI Taxonomy" id="4572"/>
    <lineage>
        <taxon>Eukaryota</taxon>
        <taxon>Viridiplantae</taxon>
        <taxon>Streptophyta</taxon>
        <taxon>Embryophyta</taxon>
        <taxon>Tracheophyta</taxon>
        <taxon>Spermatophyta</taxon>
        <taxon>Magnoliopsida</taxon>
        <taxon>Liliopsida</taxon>
        <taxon>Poales</taxon>
        <taxon>Poaceae</taxon>
        <taxon>BOP clade</taxon>
        <taxon>Pooideae</taxon>
        <taxon>Triticodae</taxon>
        <taxon>Triticeae</taxon>
        <taxon>Triticinae</taxon>
        <taxon>Triticum</taxon>
    </lineage>
</organism>
<keyword evidence="3" id="KW-1185">Reference proteome</keyword>
<feature type="region of interest" description="Disordered" evidence="1">
    <location>
        <begin position="25"/>
        <end position="46"/>
    </location>
</feature>
<reference evidence="2" key="3">
    <citation type="submission" date="2022-06" db="UniProtKB">
        <authorList>
            <consortium name="EnsemblPlants"/>
        </authorList>
    </citation>
    <scope>IDENTIFICATION</scope>
</reference>
<evidence type="ECO:0000256" key="1">
    <source>
        <dbReference type="SAM" id="MobiDB-lite"/>
    </source>
</evidence>
<feature type="compositionally biased region" description="Basic residues" evidence="1">
    <location>
        <begin position="33"/>
        <end position="44"/>
    </location>
</feature>